<sequence length="231" mass="26642">MNMFCFEGLISLKNVQMMIPNEAFPKYFPDAVLSGMEDRTERSSCLRVGTYAVMHKIVSDYLLDKLLGQFFSEWDMVLLLDLVSYFIVEESNVAQHYLDYAYNHPLYSLGMKIYSDASVSDFFKSITKDKSIDFLNEWNVKRNRRERIYISYDSTNKNCQTGEIELAEFGHAKTDIGSAIINYSVGYDLKNKEPLFYEAYPGSINDVSQFRAMLGEITGYGYKKSVSLDFI</sequence>
<accession>A0A564TZL7</accession>
<dbReference type="AlphaFoldDB" id="A0A564TZL7"/>
<organism evidence="1 2">
    <name type="scientific">[Ruminococcus] torques</name>
    <dbReference type="NCBI Taxonomy" id="33039"/>
    <lineage>
        <taxon>Bacteria</taxon>
        <taxon>Bacillati</taxon>
        <taxon>Bacillota</taxon>
        <taxon>Clostridia</taxon>
        <taxon>Lachnospirales</taxon>
        <taxon>Lachnospiraceae</taxon>
        <taxon>Mediterraneibacter</taxon>
    </lineage>
</organism>
<evidence type="ECO:0008006" key="3">
    <source>
        <dbReference type="Google" id="ProtNLM"/>
    </source>
</evidence>
<evidence type="ECO:0000313" key="2">
    <source>
        <dbReference type="Proteomes" id="UP000363661"/>
    </source>
</evidence>
<keyword evidence="2" id="KW-1185">Reference proteome</keyword>
<dbReference type="Proteomes" id="UP000363661">
    <property type="component" value="Unassembled WGS sequence"/>
</dbReference>
<protein>
    <recommendedName>
        <fullName evidence="3">Transposase IS4-like domain-containing protein</fullName>
    </recommendedName>
</protein>
<evidence type="ECO:0000313" key="1">
    <source>
        <dbReference type="EMBL" id="VUX12660.1"/>
    </source>
</evidence>
<gene>
    <name evidence="1" type="ORF">RTSSTS7063_01819</name>
</gene>
<name>A0A564TZL7_9FIRM</name>
<proteinExistence type="predicted"/>
<reference evidence="1 2" key="1">
    <citation type="submission" date="2019-07" db="EMBL/GenBank/DDBJ databases">
        <authorList>
            <person name="Hibberd C M."/>
            <person name="Gehrig L. J."/>
            <person name="Chang H.-W."/>
            <person name="Venkatesh S."/>
        </authorList>
    </citation>
    <scope>NUCLEOTIDE SEQUENCE [LARGE SCALE GENOMIC DNA]</scope>
    <source>
        <strain evidence="1">Ruminococcus_torques_SSTS_Bg7063</strain>
    </source>
</reference>
<dbReference type="EMBL" id="CABHNA010000060">
    <property type="protein sequence ID" value="VUX12660.1"/>
    <property type="molecule type" value="Genomic_DNA"/>
</dbReference>